<keyword evidence="3" id="KW-0813">Transport</keyword>
<comment type="subcellular location">
    <subcellularLocation>
        <location evidence="1">Cell membrane</location>
        <topology evidence="1">Multi-pass membrane protein</topology>
    </subcellularLocation>
</comment>
<comment type="similarity">
    <text evidence="2">Belongs to the TrkH potassium transport family.</text>
</comment>
<evidence type="ECO:0000256" key="9">
    <source>
        <dbReference type="SAM" id="Phobius"/>
    </source>
</evidence>
<evidence type="ECO:0000313" key="11">
    <source>
        <dbReference type="Proteomes" id="UP001596443"/>
    </source>
</evidence>
<feature type="transmembrane region" description="Helical" evidence="9">
    <location>
        <begin position="12"/>
        <end position="33"/>
    </location>
</feature>
<keyword evidence="8 9" id="KW-0472">Membrane</keyword>
<feature type="transmembrane region" description="Helical" evidence="9">
    <location>
        <begin position="447"/>
        <end position="467"/>
    </location>
</feature>
<feature type="transmembrane region" description="Helical" evidence="9">
    <location>
        <begin position="71"/>
        <end position="91"/>
    </location>
</feature>
<evidence type="ECO:0000256" key="4">
    <source>
        <dbReference type="ARBA" id="ARBA00022475"/>
    </source>
</evidence>
<evidence type="ECO:0000313" key="10">
    <source>
        <dbReference type="EMBL" id="MFC6785344.1"/>
    </source>
</evidence>
<dbReference type="Pfam" id="PF02386">
    <property type="entry name" value="TrkH"/>
    <property type="match status" value="1"/>
</dbReference>
<feature type="transmembrane region" description="Helical" evidence="9">
    <location>
        <begin position="382"/>
        <end position="407"/>
    </location>
</feature>
<reference evidence="10 11" key="1">
    <citation type="journal article" date="2019" name="Int. J. Syst. Evol. Microbiol.">
        <title>The Global Catalogue of Microorganisms (GCM) 10K type strain sequencing project: providing services to taxonomists for standard genome sequencing and annotation.</title>
        <authorList>
            <consortium name="The Broad Institute Genomics Platform"/>
            <consortium name="The Broad Institute Genome Sequencing Center for Infectious Disease"/>
            <person name="Wu L."/>
            <person name="Ma J."/>
        </authorList>
    </citation>
    <scope>NUCLEOTIDE SEQUENCE [LARGE SCALE GENOMIC DNA]</scope>
    <source>
        <strain evidence="10 11">SYNS20</strain>
    </source>
</reference>
<accession>A0ABD5T810</accession>
<evidence type="ECO:0000256" key="7">
    <source>
        <dbReference type="ARBA" id="ARBA00023065"/>
    </source>
</evidence>
<dbReference type="RefSeq" id="WP_284062205.1">
    <property type="nucleotide sequence ID" value="NZ_CP126158.1"/>
</dbReference>
<evidence type="ECO:0000256" key="5">
    <source>
        <dbReference type="ARBA" id="ARBA00022692"/>
    </source>
</evidence>
<evidence type="ECO:0000256" key="1">
    <source>
        <dbReference type="ARBA" id="ARBA00004651"/>
    </source>
</evidence>
<dbReference type="GeneID" id="81208372"/>
<feature type="transmembrane region" description="Helical" evidence="9">
    <location>
        <begin position="514"/>
        <end position="534"/>
    </location>
</feature>
<evidence type="ECO:0000256" key="3">
    <source>
        <dbReference type="ARBA" id="ARBA00022448"/>
    </source>
</evidence>
<dbReference type="AlphaFoldDB" id="A0ABD5T810"/>
<sequence length="541" mass="57604">MNLRVEYRASLSLVGTVVRYLSVPLLAPLVVSLYYGESIAPFAVTILLAVLAGTGLERLDPDPDLGAREGFLMVAMTWFAVGIVGSVPYLIEAHGIPSVLAPMAPTSTLANPVNALFEAMSGFTTTGATVLGDISFDTHTRGIMLWRQLTQWLGGMGIVVLAVAILPELSVGGAQLMDAEAPGPGIEKLTPRIAETARVLWGVYAGITALEVVLLYGMHVGGPAVGMPGLAPNMTLYNAIAHGLTTMPTGGFSPEARSIEAFSAAVQWVIIPFMFAAGINFALFWGVLTGDPRRMFQDVEFRAYVGVLGVLTAILTGLLFGGTFVSAVPAGGSTFDAAYLTQVTDAISGNVEPALRHALFQALALVTTTGYASMDFNAWGPVAQYVLLFAMFIGGSAGSTGGGIKVIRWVVIAKSLRRELFTTAHPDAVRPVRLNGRALDERGVRGIFAFTLLYIVLFFLSALVLFLDSLRVDTAFSVLEIMSAAATTLGNVGPGFGVLGPMGSYLPFSNGSRLYMVFLMWIGRLEIIPVLVCFTPEYWRR</sequence>
<keyword evidence="11" id="KW-1185">Reference proteome</keyword>
<gene>
    <name evidence="10" type="ORF">ACFQFD_04960</name>
</gene>
<evidence type="ECO:0000256" key="6">
    <source>
        <dbReference type="ARBA" id="ARBA00022989"/>
    </source>
</evidence>
<keyword evidence="6 9" id="KW-1133">Transmembrane helix</keyword>
<keyword evidence="5 9" id="KW-0812">Transmembrane</keyword>
<dbReference type="PANTHER" id="PTHR32024">
    <property type="entry name" value="TRK SYSTEM POTASSIUM UPTAKE PROTEIN TRKG-RELATED"/>
    <property type="match status" value="1"/>
</dbReference>
<keyword evidence="7" id="KW-0406">Ion transport</keyword>
<keyword evidence="4" id="KW-1003">Cell membrane</keyword>
<dbReference type="PANTHER" id="PTHR32024:SF2">
    <property type="entry name" value="TRK SYSTEM POTASSIUM UPTAKE PROTEIN TRKG-RELATED"/>
    <property type="match status" value="1"/>
</dbReference>
<feature type="transmembrane region" description="Helical" evidence="9">
    <location>
        <begin position="39"/>
        <end position="59"/>
    </location>
</feature>
<name>A0ABD5T810_9EURY</name>
<proteinExistence type="inferred from homology"/>
<organism evidence="10 11">
    <name type="scientific">Halobaculum halobium</name>
    <dbReference type="NCBI Taxonomy" id="3032281"/>
    <lineage>
        <taxon>Archaea</taxon>
        <taxon>Methanobacteriati</taxon>
        <taxon>Methanobacteriota</taxon>
        <taxon>Stenosarchaea group</taxon>
        <taxon>Halobacteria</taxon>
        <taxon>Halobacteriales</taxon>
        <taxon>Haloferacaceae</taxon>
        <taxon>Halobaculum</taxon>
    </lineage>
</organism>
<dbReference type="GO" id="GO:0005886">
    <property type="term" value="C:plasma membrane"/>
    <property type="evidence" value="ECO:0007669"/>
    <property type="project" value="UniProtKB-SubCell"/>
</dbReference>
<evidence type="ECO:0000256" key="2">
    <source>
        <dbReference type="ARBA" id="ARBA00009137"/>
    </source>
</evidence>
<dbReference type="EMBL" id="JBHSWX010000012">
    <property type="protein sequence ID" value="MFC6785344.1"/>
    <property type="molecule type" value="Genomic_DNA"/>
</dbReference>
<feature type="transmembrane region" description="Helical" evidence="9">
    <location>
        <begin position="199"/>
        <end position="218"/>
    </location>
</feature>
<feature type="transmembrane region" description="Helical" evidence="9">
    <location>
        <begin position="301"/>
        <end position="325"/>
    </location>
</feature>
<feature type="transmembrane region" description="Helical" evidence="9">
    <location>
        <begin position="265"/>
        <end position="289"/>
    </location>
</feature>
<feature type="transmembrane region" description="Helical" evidence="9">
    <location>
        <begin position="149"/>
        <end position="167"/>
    </location>
</feature>
<protein>
    <submittedName>
        <fullName evidence="10">TrkH family potassium uptake protein</fullName>
    </submittedName>
</protein>
<dbReference type="GO" id="GO:0030001">
    <property type="term" value="P:metal ion transport"/>
    <property type="evidence" value="ECO:0007669"/>
    <property type="project" value="UniProtKB-ARBA"/>
</dbReference>
<dbReference type="InterPro" id="IPR003445">
    <property type="entry name" value="Cat_transpt"/>
</dbReference>
<evidence type="ECO:0000256" key="8">
    <source>
        <dbReference type="ARBA" id="ARBA00023136"/>
    </source>
</evidence>
<comment type="caution">
    <text evidence="10">The sequence shown here is derived from an EMBL/GenBank/DDBJ whole genome shotgun (WGS) entry which is preliminary data.</text>
</comment>
<dbReference type="Proteomes" id="UP001596443">
    <property type="component" value="Unassembled WGS sequence"/>
</dbReference>